<dbReference type="GO" id="GO:0033617">
    <property type="term" value="P:mitochondrial respiratory chain complex IV assembly"/>
    <property type="evidence" value="ECO:0007669"/>
    <property type="project" value="TreeGrafter"/>
</dbReference>
<dbReference type="STRING" id="578462.A0A0L0SDM1"/>
<feature type="transmembrane region" description="Helical" evidence="9">
    <location>
        <begin position="119"/>
        <end position="140"/>
    </location>
</feature>
<keyword evidence="3 9" id="KW-0812">Transmembrane</keyword>
<dbReference type="Pfam" id="PF07798">
    <property type="entry name" value="CCDC90-like"/>
    <property type="match status" value="1"/>
</dbReference>
<keyword evidence="11" id="KW-1185">Reference proteome</keyword>
<sequence>MANLKQTMVTKADQEKNVHMYKVDFTALKSEIKMLEKNDFAILKSETERLTTELEKLKQKLREEMNRLQAGVRLDLNLEKGRLRDETGVQDMKIREADTRIETEISNIRTQLESIKFEIIRNIVGTLTAAGGLILAYMRFLH</sequence>
<keyword evidence="6" id="KW-0496">Mitochondrion</keyword>
<dbReference type="PANTHER" id="PTHR14360:SF1">
    <property type="entry name" value="PROTEIN FMP32, MITOCHONDRIAL"/>
    <property type="match status" value="1"/>
</dbReference>
<feature type="coiled-coil region" evidence="8">
    <location>
        <begin position="40"/>
        <end position="74"/>
    </location>
</feature>
<dbReference type="VEuPathDB" id="FungiDB:AMAG_18554"/>
<proteinExistence type="predicted"/>
<dbReference type="AlphaFoldDB" id="A0A0L0SDM1"/>
<dbReference type="Proteomes" id="UP000054350">
    <property type="component" value="Unassembled WGS sequence"/>
</dbReference>
<reference evidence="10 11" key="1">
    <citation type="submission" date="2009-11" db="EMBL/GenBank/DDBJ databases">
        <title>Annotation of Allomyces macrogynus ATCC 38327.</title>
        <authorList>
            <consortium name="The Broad Institute Genome Sequencing Platform"/>
            <person name="Russ C."/>
            <person name="Cuomo C."/>
            <person name="Burger G."/>
            <person name="Gray M.W."/>
            <person name="Holland P.W.H."/>
            <person name="King N."/>
            <person name="Lang F.B.F."/>
            <person name="Roger A.J."/>
            <person name="Ruiz-Trillo I."/>
            <person name="Young S.K."/>
            <person name="Zeng Q."/>
            <person name="Gargeya S."/>
            <person name="Fitzgerald M."/>
            <person name="Haas B."/>
            <person name="Abouelleil A."/>
            <person name="Alvarado L."/>
            <person name="Arachchi H.M."/>
            <person name="Berlin A."/>
            <person name="Chapman S.B."/>
            <person name="Gearin G."/>
            <person name="Goldberg J."/>
            <person name="Griggs A."/>
            <person name="Gujja S."/>
            <person name="Hansen M."/>
            <person name="Heiman D."/>
            <person name="Howarth C."/>
            <person name="Larimer J."/>
            <person name="Lui A."/>
            <person name="MacDonald P.J.P."/>
            <person name="McCowen C."/>
            <person name="Montmayeur A."/>
            <person name="Murphy C."/>
            <person name="Neiman D."/>
            <person name="Pearson M."/>
            <person name="Priest M."/>
            <person name="Roberts A."/>
            <person name="Saif S."/>
            <person name="Shea T."/>
            <person name="Sisk P."/>
            <person name="Stolte C."/>
            <person name="Sykes S."/>
            <person name="Wortman J."/>
            <person name="Nusbaum C."/>
            <person name="Birren B."/>
        </authorList>
    </citation>
    <scope>NUCLEOTIDE SEQUENCE [LARGE SCALE GENOMIC DNA]</scope>
    <source>
        <strain evidence="10 11">ATCC 38327</strain>
    </source>
</reference>
<keyword evidence="4 9" id="KW-1133">Transmembrane helix</keyword>
<accession>A0A0L0SDM1</accession>
<evidence type="ECO:0000256" key="8">
    <source>
        <dbReference type="SAM" id="Coils"/>
    </source>
</evidence>
<evidence type="ECO:0000256" key="7">
    <source>
        <dbReference type="ARBA" id="ARBA00023136"/>
    </source>
</evidence>
<protein>
    <recommendedName>
        <fullName evidence="12">DUF1640 domain-containing protein</fullName>
    </recommendedName>
</protein>
<dbReference type="OrthoDB" id="889336at2759"/>
<evidence type="ECO:0008006" key="12">
    <source>
        <dbReference type="Google" id="ProtNLM"/>
    </source>
</evidence>
<dbReference type="EMBL" id="GG745336">
    <property type="protein sequence ID" value="KNE60524.1"/>
    <property type="molecule type" value="Genomic_DNA"/>
</dbReference>
<name>A0A0L0SDM1_ALLM3</name>
<dbReference type="GO" id="GO:0005739">
    <property type="term" value="C:mitochondrion"/>
    <property type="evidence" value="ECO:0007669"/>
    <property type="project" value="UniProtKB-SubCell"/>
</dbReference>
<keyword evidence="7 9" id="KW-0472">Membrane</keyword>
<evidence type="ECO:0000256" key="9">
    <source>
        <dbReference type="SAM" id="Phobius"/>
    </source>
</evidence>
<gene>
    <name evidence="10" type="ORF">AMAG_18554</name>
</gene>
<comment type="subcellular location">
    <subcellularLocation>
        <location evidence="2">Membrane</location>
    </subcellularLocation>
    <subcellularLocation>
        <location evidence="1">Mitochondrion</location>
    </subcellularLocation>
</comment>
<evidence type="ECO:0000256" key="2">
    <source>
        <dbReference type="ARBA" id="ARBA00004370"/>
    </source>
</evidence>
<dbReference type="GO" id="GO:0016020">
    <property type="term" value="C:membrane"/>
    <property type="evidence" value="ECO:0007669"/>
    <property type="project" value="UniProtKB-SubCell"/>
</dbReference>
<dbReference type="eggNOG" id="KOG3156">
    <property type="taxonomic scope" value="Eukaryota"/>
</dbReference>
<dbReference type="PANTHER" id="PTHR14360">
    <property type="entry name" value="PROTEIN FMP32, MITOCHONDRIAL"/>
    <property type="match status" value="1"/>
</dbReference>
<evidence type="ECO:0000313" key="11">
    <source>
        <dbReference type="Proteomes" id="UP000054350"/>
    </source>
</evidence>
<reference evidence="11" key="2">
    <citation type="submission" date="2009-11" db="EMBL/GenBank/DDBJ databases">
        <title>The Genome Sequence of Allomyces macrogynus strain ATCC 38327.</title>
        <authorList>
            <consortium name="The Broad Institute Genome Sequencing Platform"/>
            <person name="Russ C."/>
            <person name="Cuomo C."/>
            <person name="Shea T."/>
            <person name="Young S.K."/>
            <person name="Zeng Q."/>
            <person name="Koehrsen M."/>
            <person name="Haas B."/>
            <person name="Borodovsky M."/>
            <person name="Guigo R."/>
            <person name="Alvarado L."/>
            <person name="Berlin A."/>
            <person name="Borenstein D."/>
            <person name="Chen Z."/>
            <person name="Engels R."/>
            <person name="Freedman E."/>
            <person name="Gellesch M."/>
            <person name="Goldberg J."/>
            <person name="Griggs A."/>
            <person name="Gujja S."/>
            <person name="Heiman D."/>
            <person name="Hepburn T."/>
            <person name="Howarth C."/>
            <person name="Jen D."/>
            <person name="Larson L."/>
            <person name="Lewis B."/>
            <person name="Mehta T."/>
            <person name="Park D."/>
            <person name="Pearson M."/>
            <person name="Roberts A."/>
            <person name="Saif S."/>
            <person name="Shenoy N."/>
            <person name="Sisk P."/>
            <person name="Stolte C."/>
            <person name="Sykes S."/>
            <person name="Walk T."/>
            <person name="White J."/>
            <person name="Yandava C."/>
            <person name="Burger G."/>
            <person name="Gray M.W."/>
            <person name="Holland P.W.H."/>
            <person name="King N."/>
            <person name="Lang F.B.F."/>
            <person name="Roger A.J."/>
            <person name="Ruiz-Trillo I."/>
            <person name="Lander E."/>
            <person name="Nusbaum C."/>
        </authorList>
    </citation>
    <scope>NUCLEOTIDE SEQUENCE [LARGE SCALE GENOMIC DNA]</scope>
    <source>
        <strain evidence="11">ATCC 38327</strain>
    </source>
</reference>
<evidence type="ECO:0000256" key="1">
    <source>
        <dbReference type="ARBA" id="ARBA00004173"/>
    </source>
</evidence>
<evidence type="ECO:0000256" key="5">
    <source>
        <dbReference type="ARBA" id="ARBA00023054"/>
    </source>
</evidence>
<keyword evidence="5 8" id="KW-0175">Coiled coil</keyword>
<dbReference type="InterPro" id="IPR024461">
    <property type="entry name" value="CCDC90-like"/>
</dbReference>
<evidence type="ECO:0000256" key="4">
    <source>
        <dbReference type="ARBA" id="ARBA00022989"/>
    </source>
</evidence>
<evidence type="ECO:0000256" key="3">
    <source>
        <dbReference type="ARBA" id="ARBA00022692"/>
    </source>
</evidence>
<evidence type="ECO:0000313" key="10">
    <source>
        <dbReference type="EMBL" id="KNE60524.1"/>
    </source>
</evidence>
<dbReference type="OMA" id="MCSSTHN"/>
<dbReference type="Gene3D" id="1.20.5.340">
    <property type="match status" value="1"/>
</dbReference>
<organism evidence="10 11">
    <name type="scientific">Allomyces macrogynus (strain ATCC 38327)</name>
    <name type="common">Allomyces javanicus var. macrogynus</name>
    <dbReference type="NCBI Taxonomy" id="578462"/>
    <lineage>
        <taxon>Eukaryota</taxon>
        <taxon>Fungi</taxon>
        <taxon>Fungi incertae sedis</taxon>
        <taxon>Blastocladiomycota</taxon>
        <taxon>Blastocladiomycetes</taxon>
        <taxon>Blastocladiales</taxon>
        <taxon>Blastocladiaceae</taxon>
        <taxon>Allomyces</taxon>
    </lineage>
</organism>
<evidence type="ECO:0000256" key="6">
    <source>
        <dbReference type="ARBA" id="ARBA00023128"/>
    </source>
</evidence>